<dbReference type="EMBL" id="PISP01000001">
    <property type="protein sequence ID" value="PKD44621.1"/>
    <property type="molecule type" value="Genomic_DNA"/>
</dbReference>
<keyword evidence="2" id="KW-1185">Reference proteome</keyword>
<protein>
    <submittedName>
        <fullName evidence="1">Uncharacterized protein</fullName>
    </submittedName>
</protein>
<accession>A0A2N0VKC9</accession>
<proteinExistence type="predicted"/>
<evidence type="ECO:0000313" key="2">
    <source>
        <dbReference type="Proteomes" id="UP000233398"/>
    </source>
</evidence>
<name>A0A2N0VKC9_9BACT</name>
<comment type="caution">
    <text evidence="1">The sequence shown here is derived from an EMBL/GenBank/DDBJ whole genome shotgun (WGS) entry which is preliminary data.</text>
</comment>
<evidence type="ECO:0000313" key="1">
    <source>
        <dbReference type="EMBL" id="PKD44621.1"/>
    </source>
</evidence>
<reference evidence="1 2" key="1">
    <citation type="submission" date="2017-11" db="EMBL/GenBank/DDBJ databases">
        <title>Rhodohalobacter 15182 sp. nov., isolated from a salt lake.</title>
        <authorList>
            <person name="Han S."/>
        </authorList>
    </citation>
    <scope>NUCLEOTIDE SEQUENCE [LARGE SCALE GENOMIC DNA]</scope>
    <source>
        <strain evidence="1 2">15182</strain>
    </source>
</reference>
<dbReference type="Proteomes" id="UP000233398">
    <property type="component" value="Unassembled WGS sequence"/>
</dbReference>
<organism evidence="1 2">
    <name type="scientific">Rhodohalobacter barkolensis</name>
    <dbReference type="NCBI Taxonomy" id="2053187"/>
    <lineage>
        <taxon>Bacteria</taxon>
        <taxon>Pseudomonadati</taxon>
        <taxon>Balneolota</taxon>
        <taxon>Balneolia</taxon>
        <taxon>Balneolales</taxon>
        <taxon>Balneolaceae</taxon>
        <taxon>Rhodohalobacter</taxon>
    </lineage>
</organism>
<dbReference type="AlphaFoldDB" id="A0A2N0VKC9"/>
<sequence length="71" mass="8247">MTALDLQDPLLYDKKTSVKGSMSFDYKFCLSPVLCIFNKESFRGEIFQNSFLNGVVYQYRLYLVRTSLFVG</sequence>
<gene>
    <name evidence="1" type="ORF">CWD77_03935</name>
</gene>